<dbReference type="PIRSF" id="PIRSF034077">
    <property type="entry name" value="UCP034077"/>
    <property type="match status" value="1"/>
</dbReference>
<dbReference type="InterPro" id="IPR014587">
    <property type="entry name" value="UCP034077"/>
</dbReference>
<evidence type="ECO:0000313" key="2">
    <source>
        <dbReference type="EMBL" id="KRQ93315.1"/>
    </source>
</evidence>
<dbReference type="Proteomes" id="UP000050863">
    <property type="component" value="Unassembled WGS sequence"/>
</dbReference>
<reference evidence="2 3" key="1">
    <citation type="submission" date="2014-03" db="EMBL/GenBank/DDBJ databases">
        <title>Bradyrhizobium valentinum sp. nov., isolated from effective nodules of Lupinus mariae-josephae, a lupine endemic of basic-lime soils in Eastern Spain.</title>
        <authorList>
            <person name="Duran D."/>
            <person name="Rey L."/>
            <person name="Navarro A."/>
            <person name="Busquets A."/>
            <person name="Imperial J."/>
            <person name="Ruiz-Argueso T."/>
        </authorList>
    </citation>
    <scope>NUCLEOTIDE SEQUENCE [LARGE SCALE GENOMIC DNA]</scope>
    <source>
        <strain evidence="2 3">PAC68</strain>
    </source>
</reference>
<comment type="caution">
    <text evidence="2">The sequence shown here is derived from an EMBL/GenBank/DDBJ whole genome shotgun (WGS) entry which is preliminary data.</text>
</comment>
<keyword evidence="1" id="KW-0732">Signal</keyword>
<accession>A0A0R3KCS2</accession>
<dbReference type="STRING" id="280332.CQ12_22345"/>
<feature type="signal peptide" evidence="1">
    <location>
        <begin position="1"/>
        <end position="25"/>
    </location>
</feature>
<feature type="chain" id="PRO_5006441982" description="TonB C-terminal domain-containing protein" evidence="1">
    <location>
        <begin position="26"/>
        <end position="146"/>
    </location>
</feature>
<evidence type="ECO:0000256" key="1">
    <source>
        <dbReference type="SAM" id="SignalP"/>
    </source>
</evidence>
<sequence length="146" mass="16324">MKRPRSKPTLWFAAALVWLASGADASAEPQQLDTLKDVFAKLYSCWQPPSYSRAEPMDITVVVSFNRTGAILGQPRITYESGNPSENDRIAYRIAVMETLQRCTPLSFTEGLGGAVAGRPFAVTFRTRKRPPKPEEKRAWLIPKIL</sequence>
<proteinExistence type="predicted"/>
<gene>
    <name evidence="2" type="ORF">CQ12_22345</name>
</gene>
<dbReference type="EMBL" id="LLXZ01000227">
    <property type="protein sequence ID" value="KRQ93315.1"/>
    <property type="molecule type" value="Genomic_DNA"/>
</dbReference>
<evidence type="ECO:0000313" key="3">
    <source>
        <dbReference type="Proteomes" id="UP000050863"/>
    </source>
</evidence>
<evidence type="ECO:0008006" key="4">
    <source>
        <dbReference type="Google" id="ProtNLM"/>
    </source>
</evidence>
<keyword evidence="3" id="KW-1185">Reference proteome</keyword>
<dbReference type="AlphaFoldDB" id="A0A0R3KCS2"/>
<dbReference type="RefSeq" id="WP_057840811.1">
    <property type="nucleotide sequence ID" value="NZ_LLXZ01000227.1"/>
</dbReference>
<dbReference type="OrthoDB" id="7997311at2"/>
<name>A0A0R3KCS2_9BRAD</name>
<dbReference type="Gene3D" id="3.30.1150.10">
    <property type="match status" value="1"/>
</dbReference>
<protein>
    <recommendedName>
        <fullName evidence="4">TonB C-terminal domain-containing protein</fullName>
    </recommendedName>
</protein>
<organism evidence="2 3">
    <name type="scientific">Bradyrhizobium jicamae</name>
    <dbReference type="NCBI Taxonomy" id="280332"/>
    <lineage>
        <taxon>Bacteria</taxon>
        <taxon>Pseudomonadati</taxon>
        <taxon>Pseudomonadota</taxon>
        <taxon>Alphaproteobacteria</taxon>
        <taxon>Hyphomicrobiales</taxon>
        <taxon>Nitrobacteraceae</taxon>
        <taxon>Bradyrhizobium</taxon>
    </lineage>
</organism>